<name>A0A2G6JBG9_NEPCE</name>
<dbReference type="EMBL" id="PDSG01000004">
    <property type="protein sequence ID" value="PIE20761.1"/>
    <property type="molecule type" value="Genomic_DNA"/>
</dbReference>
<accession>A0A2G6JBG9</accession>
<organism evidence="1 2">
    <name type="scientific">Neptuniibacter caesariensis</name>
    <dbReference type="NCBI Taxonomy" id="207954"/>
    <lineage>
        <taxon>Bacteria</taxon>
        <taxon>Pseudomonadati</taxon>
        <taxon>Pseudomonadota</taxon>
        <taxon>Gammaproteobacteria</taxon>
        <taxon>Oceanospirillales</taxon>
        <taxon>Oceanospirillaceae</taxon>
        <taxon>Neptuniibacter</taxon>
    </lineage>
</organism>
<comment type="caution">
    <text evidence="1">The sequence shown here is derived from an EMBL/GenBank/DDBJ whole genome shotgun (WGS) entry which is preliminary data.</text>
</comment>
<gene>
    <name evidence="1" type="ORF">CSA61_00970</name>
</gene>
<dbReference type="AlphaFoldDB" id="A0A2G6JBG9"/>
<dbReference type="Proteomes" id="UP000242733">
    <property type="component" value="Unassembled WGS sequence"/>
</dbReference>
<evidence type="ECO:0000313" key="2">
    <source>
        <dbReference type="Proteomes" id="UP000242733"/>
    </source>
</evidence>
<reference evidence="1 2" key="1">
    <citation type="submission" date="2017-10" db="EMBL/GenBank/DDBJ databases">
        <title>Novel microbial diversity and functional potential in the marine mammal oral microbiome.</title>
        <authorList>
            <person name="Dudek N.K."/>
            <person name="Sun C.L."/>
            <person name="Burstein D."/>
            <person name="Kantor R.S."/>
            <person name="Aliaga Goltsman D.S."/>
            <person name="Bik E.M."/>
            <person name="Thomas B.C."/>
            <person name="Banfield J.F."/>
            <person name="Relman D.A."/>
        </authorList>
    </citation>
    <scope>NUCLEOTIDE SEQUENCE [LARGE SCALE GENOMIC DNA]</scope>
    <source>
        <strain evidence="1">DOLJORAL78_49_30</strain>
    </source>
</reference>
<protein>
    <submittedName>
        <fullName evidence="1">Uncharacterized protein</fullName>
    </submittedName>
</protein>
<evidence type="ECO:0000313" key="1">
    <source>
        <dbReference type="EMBL" id="PIE20761.1"/>
    </source>
</evidence>
<proteinExistence type="predicted"/>
<sequence length="476" mass="52866">MPQKTLKNLATLFLLVTIPAALFAGAYGFVWWKTQAFADDLAQEMAPFAEMEYGDIYIDLFNSELGLQRITFAPVGMEGVIEVGSATLKAPSWGFVLDLDAKLSKGDFPEAFNVDLKGISIDLESGYVQDWARMAEDMQRQSGKGSGYDVLGCGKREYFSVSDLRKMGYSEITSDIALQYSFDAIDQQLNFDMQSTVNAVANMSVSMSLAVASDALNMQTIMLAQPQLKRIEMRYSDRGYNLRKNNFCAQETAVTVDDYREKYRDLLSKRLQYEGWVVPEQLFSAFDGMNNPGGSAYVRVDVPNGFGVQSMAMVQKATDLIDMLSPYIEFNGKPVRMDGLAWVEPDPQGQRLLRELQGSAAGEAPAGSDHIAEDGAIGEGKNLASTETLKQRERRRHLERLKADKTKSFKATKIADLAAYLGRPIVLYTYFGYKVEGHLVSVKDNIVTVEHRLATGKGTATYPIAADKIQSVKLYR</sequence>